<dbReference type="Gene3D" id="3.60.130.30">
    <property type="match status" value="1"/>
</dbReference>
<comment type="caution">
    <text evidence="1">The sequence shown here is derived from an EMBL/GenBank/DDBJ whole genome shotgun (WGS) entry which is preliminary data.</text>
</comment>
<proteinExistence type="predicted"/>
<sequence length="323" mass="36872">KDLESHLAWTLERREVVPKVCIRPTSLEEFARTVTKNLRLGYRQDKSNYVYYDREEMGNIYVVVNILNKNGDSMASIGNNVPDKKLGGAFPVFQCLYPELRYVDTTQEPKLKYGCSHLNIWSWYKYKGNDTPNDADPSTLERKGNMHTCNPTQFTPQHLNKTYEQESRGTILMHVLQPIIRHLAEVMKKQFPKENGELEAFVTKLQYNGVSEAHPFAGVVVNVNVATITHLDPMDLYLCLVLALHACTGGELVLEELGIIINFKLGDFVIFPSTIIMHYDLHFKGLRASFAFSTDKHGKAWVRNNNSWDTNDYMKASTSNTTT</sequence>
<protein>
    <submittedName>
        <fullName evidence="1">Uncharacterized protein</fullName>
    </submittedName>
</protein>
<evidence type="ECO:0000313" key="2">
    <source>
        <dbReference type="Proteomes" id="UP001437256"/>
    </source>
</evidence>
<evidence type="ECO:0000313" key="1">
    <source>
        <dbReference type="EMBL" id="KAL0056644.1"/>
    </source>
</evidence>
<dbReference type="Proteomes" id="UP001437256">
    <property type="component" value="Unassembled WGS sequence"/>
</dbReference>
<name>A0ABR2Z5Y3_9AGAR</name>
<reference evidence="1 2" key="1">
    <citation type="submission" date="2024-05" db="EMBL/GenBank/DDBJ databases">
        <title>A draft genome resource for the thread blight pathogen Marasmius tenuissimus strain MS-2.</title>
        <authorList>
            <person name="Yulfo-Soto G.E."/>
            <person name="Baruah I.K."/>
            <person name="Amoako-Attah I."/>
            <person name="Bukari Y."/>
            <person name="Meinhardt L.W."/>
            <person name="Bailey B.A."/>
            <person name="Cohen S.P."/>
        </authorList>
    </citation>
    <scope>NUCLEOTIDE SEQUENCE [LARGE SCALE GENOMIC DNA]</scope>
    <source>
        <strain evidence="1 2">MS-2</strain>
    </source>
</reference>
<accession>A0ABR2Z5Y3</accession>
<dbReference type="EMBL" id="JBBXMP010001140">
    <property type="protein sequence ID" value="KAL0056644.1"/>
    <property type="molecule type" value="Genomic_DNA"/>
</dbReference>
<feature type="non-terminal residue" evidence="1">
    <location>
        <position position="1"/>
    </location>
</feature>
<gene>
    <name evidence="1" type="ORF">AAF712_016750</name>
</gene>
<keyword evidence="2" id="KW-1185">Reference proteome</keyword>
<organism evidence="1 2">
    <name type="scientific">Marasmius tenuissimus</name>
    <dbReference type="NCBI Taxonomy" id="585030"/>
    <lineage>
        <taxon>Eukaryota</taxon>
        <taxon>Fungi</taxon>
        <taxon>Dikarya</taxon>
        <taxon>Basidiomycota</taxon>
        <taxon>Agaricomycotina</taxon>
        <taxon>Agaricomycetes</taxon>
        <taxon>Agaricomycetidae</taxon>
        <taxon>Agaricales</taxon>
        <taxon>Marasmiineae</taxon>
        <taxon>Marasmiaceae</taxon>
        <taxon>Marasmius</taxon>
    </lineage>
</organism>